<dbReference type="OrthoDB" id="1275056at2"/>
<protein>
    <submittedName>
        <fullName evidence="1">Putative ribosomally synthesized peptide</fullName>
    </submittedName>
</protein>
<dbReference type="InterPro" id="IPR036648">
    <property type="entry name" value="CN_Hdrase_a/SCN_Hdrase_g_sf"/>
</dbReference>
<evidence type="ECO:0000313" key="2">
    <source>
        <dbReference type="Proteomes" id="UP000280091"/>
    </source>
</evidence>
<dbReference type="GO" id="GO:0046914">
    <property type="term" value="F:transition metal ion binding"/>
    <property type="evidence" value="ECO:0007669"/>
    <property type="project" value="InterPro"/>
</dbReference>
<comment type="caution">
    <text evidence="1">The sequence shown here is derived from an EMBL/GenBank/DDBJ whole genome shotgun (WGS) entry which is preliminary data.</text>
</comment>
<dbReference type="GO" id="GO:0003824">
    <property type="term" value="F:catalytic activity"/>
    <property type="evidence" value="ECO:0007669"/>
    <property type="project" value="InterPro"/>
</dbReference>
<accession>A0A495S8B1</accession>
<keyword evidence="2" id="KW-1185">Reference proteome</keyword>
<dbReference type="Proteomes" id="UP000280091">
    <property type="component" value="Unassembled WGS sequence"/>
</dbReference>
<organism evidence="1 2">
    <name type="scientific">Flavobacterium limicola</name>
    <dbReference type="NCBI Taxonomy" id="180441"/>
    <lineage>
        <taxon>Bacteria</taxon>
        <taxon>Pseudomonadati</taxon>
        <taxon>Bacteroidota</taxon>
        <taxon>Flavobacteriia</taxon>
        <taxon>Flavobacteriales</taxon>
        <taxon>Flavobacteriaceae</taxon>
        <taxon>Flavobacterium</taxon>
    </lineage>
</organism>
<dbReference type="SUPFAM" id="SSF56209">
    <property type="entry name" value="Nitrile hydratase alpha chain"/>
    <property type="match status" value="1"/>
</dbReference>
<reference evidence="1 2" key="1">
    <citation type="submission" date="2018-10" db="EMBL/GenBank/DDBJ databases">
        <title>Genomic Encyclopedia of Archaeal and Bacterial Type Strains, Phase II (KMG-II): from individual species to whole genera.</title>
        <authorList>
            <person name="Goeker M."/>
        </authorList>
    </citation>
    <scope>NUCLEOTIDE SEQUENCE [LARGE SCALE GENOMIC DNA]</scope>
    <source>
        <strain evidence="1 2">DSM 15094</strain>
    </source>
</reference>
<dbReference type="InterPro" id="IPR022513">
    <property type="entry name" value="TOMM_pelo"/>
</dbReference>
<proteinExistence type="predicted"/>
<evidence type="ECO:0000313" key="1">
    <source>
        <dbReference type="EMBL" id="RKS95386.1"/>
    </source>
</evidence>
<dbReference type="Gene3D" id="3.90.330.10">
    <property type="entry name" value="Nitrile hydratase alpha /Thiocyanate hydrolase gamma"/>
    <property type="match status" value="1"/>
</dbReference>
<dbReference type="EMBL" id="RBXA01000001">
    <property type="protein sequence ID" value="RKS95386.1"/>
    <property type="molecule type" value="Genomic_DNA"/>
</dbReference>
<sequence>MEFTQEQKLYAEIVQKAWEDTAFKKELIENPIAAIEKFTGKKMNLPEGKTLVVRDQTDESTVYINIPANSQNPVDVELNEEQLEAVAGGMMPLPIITIPWGPIICFPPGTVEF</sequence>
<dbReference type="AlphaFoldDB" id="A0A495S8B1"/>
<name>A0A495S8B1_9FLAO</name>
<gene>
    <name evidence="1" type="ORF">BC952_1058</name>
</gene>
<dbReference type="RefSeq" id="WP_121364502.1">
    <property type="nucleotide sequence ID" value="NZ_RBXA01000001.1"/>
</dbReference>
<dbReference type="NCBIfam" id="TIGR03793">
    <property type="entry name" value="leader_NHLP"/>
    <property type="match status" value="1"/>
</dbReference>